<sequence length="272" mass="30521">MNFKKWRSPKLILFLILPLLLGYYANVQANINRSKNKLAGQQVLSQKPSPLPQQKPSQQSKRKPISIILPNEGAPGNRKGADTRGPCANDKNKPNLTALIPGKLFGLTITERPTFWFYVPYQANSKTPVEFTLTDKQEKEIYQENLLLTNTPGVIGVTIPANVSALEVDQIYEWKLSVTCSPVIDTVSGRIKRVKASAEVMSQLQASRGRSRIIIYAENGFWYDTLTGLIELRRQNPQDEGLKTDWQDLLKPKEIGLENIVSEPIVSCCKSK</sequence>
<dbReference type="RefSeq" id="WP_152592027.1">
    <property type="nucleotide sequence ID" value="NZ_CP045227.1"/>
</dbReference>
<feature type="compositionally biased region" description="Low complexity" evidence="1">
    <location>
        <begin position="42"/>
        <end position="59"/>
    </location>
</feature>
<dbReference type="AlphaFoldDB" id="A0A5P8WI74"/>
<name>A0A5P8WI74_9NOSO</name>
<dbReference type="EMBL" id="CP045227">
    <property type="protein sequence ID" value="QFS51519.1"/>
    <property type="molecule type" value="Genomic_DNA"/>
</dbReference>
<evidence type="ECO:0000313" key="3">
    <source>
        <dbReference type="Proteomes" id="UP000326678"/>
    </source>
</evidence>
<feature type="region of interest" description="Disordered" evidence="1">
    <location>
        <begin position="42"/>
        <end position="92"/>
    </location>
</feature>
<accession>A0A5P8WI74</accession>
<organism evidence="2 3">
    <name type="scientific">Nostoc sphaeroides CCNUC1</name>
    <dbReference type="NCBI Taxonomy" id="2653204"/>
    <lineage>
        <taxon>Bacteria</taxon>
        <taxon>Bacillati</taxon>
        <taxon>Cyanobacteriota</taxon>
        <taxon>Cyanophyceae</taxon>
        <taxon>Nostocales</taxon>
        <taxon>Nostocaceae</taxon>
        <taxon>Nostoc</taxon>
    </lineage>
</organism>
<evidence type="ECO:0000313" key="2">
    <source>
        <dbReference type="EMBL" id="QFS51519.1"/>
    </source>
</evidence>
<dbReference type="KEGG" id="nsh:GXM_09013"/>
<proteinExistence type="predicted"/>
<gene>
    <name evidence="2" type="ORF">GXM_09013</name>
</gene>
<reference evidence="2 3" key="1">
    <citation type="submission" date="2019-10" db="EMBL/GenBank/DDBJ databases">
        <title>Genomic and transcriptomic insights into the perfect genentic adaptation of a filamentous nitrogen-fixing cyanobacterium to rice fields.</title>
        <authorList>
            <person name="Chen Z."/>
        </authorList>
    </citation>
    <scope>NUCLEOTIDE SEQUENCE [LARGE SCALE GENOMIC DNA]</scope>
    <source>
        <strain evidence="2">CCNUC1</strain>
    </source>
</reference>
<dbReference type="InterPro" id="IPR010328">
    <property type="entry name" value="DUF928"/>
</dbReference>
<keyword evidence="3" id="KW-1185">Reference proteome</keyword>
<evidence type="ECO:0000256" key="1">
    <source>
        <dbReference type="SAM" id="MobiDB-lite"/>
    </source>
</evidence>
<protein>
    <recommendedName>
        <fullName evidence="4">DUF928 domain-containing protein</fullName>
    </recommendedName>
</protein>
<dbReference type="Proteomes" id="UP000326678">
    <property type="component" value="Chromosome Gxm2"/>
</dbReference>
<dbReference type="Pfam" id="PF06051">
    <property type="entry name" value="DUF928"/>
    <property type="match status" value="1"/>
</dbReference>
<evidence type="ECO:0008006" key="4">
    <source>
        <dbReference type="Google" id="ProtNLM"/>
    </source>
</evidence>